<name>A0A923GAE3_9PSED</name>
<sequence length="47" mass="5265">MNKVHFDAGYSQVCQAGISIRDADYSAVTIQIQTRISSKSGLRRNDY</sequence>
<proteinExistence type="predicted"/>
<organism evidence="1">
    <name type="scientific">Pseudomonas peradeniyensis</name>
    <dbReference type="NCBI Taxonomy" id="2745488"/>
    <lineage>
        <taxon>Bacteria</taxon>
        <taxon>Pseudomonadati</taxon>
        <taxon>Pseudomonadota</taxon>
        <taxon>Gammaproteobacteria</taxon>
        <taxon>Pseudomonadales</taxon>
        <taxon>Pseudomonadaceae</taxon>
        <taxon>Pseudomonas</taxon>
    </lineage>
</organism>
<reference evidence="1" key="1">
    <citation type="journal article" date="2020" name="Microorganisms">
        <title>Reliable Identification of Environmental Pseudomonas Isolates Using the rpoD Gene.</title>
        <authorList>
            <consortium name="The Broad Institute Genome Sequencing Platform"/>
            <person name="Girard L."/>
            <person name="Lood C."/>
            <person name="Rokni-Zadeh H."/>
            <person name="van Noort V."/>
            <person name="Lavigne R."/>
            <person name="De Mot R."/>
        </authorList>
    </citation>
    <scope>NUCLEOTIDE SEQUENCE</scope>
    <source>
        <strain evidence="1">BW13M1</strain>
    </source>
</reference>
<dbReference type="RefSeq" id="WP_186734301.1">
    <property type="nucleotide sequence ID" value="NZ_JABWRJ020000004.1"/>
</dbReference>
<reference evidence="1" key="2">
    <citation type="submission" date="2020-07" db="EMBL/GenBank/DDBJ databases">
        <authorList>
            <person name="Lood C."/>
            <person name="Girard L."/>
        </authorList>
    </citation>
    <scope>NUCLEOTIDE SEQUENCE</scope>
    <source>
        <strain evidence="1">BW13M1</strain>
    </source>
</reference>
<accession>A0A923GAE3</accession>
<evidence type="ECO:0000313" key="1">
    <source>
        <dbReference type="EMBL" id="MBC3447844.1"/>
    </source>
</evidence>
<gene>
    <name evidence="1" type="ORF">HU751_18860</name>
</gene>
<dbReference type="EMBL" id="JABWRJ010000027">
    <property type="protein sequence ID" value="MBC3447844.1"/>
    <property type="molecule type" value="Genomic_DNA"/>
</dbReference>
<comment type="caution">
    <text evidence="1">The sequence shown here is derived from an EMBL/GenBank/DDBJ whole genome shotgun (WGS) entry which is preliminary data.</text>
</comment>
<dbReference type="AlphaFoldDB" id="A0A923GAE3"/>
<protein>
    <submittedName>
        <fullName evidence="1">Uncharacterized protein</fullName>
    </submittedName>
</protein>